<dbReference type="Gene3D" id="2.60.40.10">
    <property type="entry name" value="Immunoglobulins"/>
    <property type="match status" value="1"/>
</dbReference>
<evidence type="ECO:0000256" key="2">
    <source>
        <dbReference type="ARBA" id="ARBA00022692"/>
    </source>
</evidence>
<organism evidence="17 18">
    <name type="scientific">Canna indica</name>
    <name type="common">Indian-shot</name>
    <dbReference type="NCBI Taxonomy" id="4628"/>
    <lineage>
        <taxon>Eukaryota</taxon>
        <taxon>Viridiplantae</taxon>
        <taxon>Streptophyta</taxon>
        <taxon>Embryophyta</taxon>
        <taxon>Tracheophyta</taxon>
        <taxon>Spermatophyta</taxon>
        <taxon>Magnoliopsida</taxon>
        <taxon>Liliopsida</taxon>
        <taxon>Zingiberales</taxon>
        <taxon>Cannaceae</taxon>
        <taxon>Canna</taxon>
    </lineage>
</organism>
<evidence type="ECO:0000259" key="9">
    <source>
        <dbReference type="Pfam" id="PF22902"/>
    </source>
</evidence>
<dbReference type="InterPro" id="IPR056189">
    <property type="entry name" value="NOMO_3rd"/>
</dbReference>
<dbReference type="InterPro" id="IPR056190">
    <property type="entry name" value="NOMO_5th"/>
</dbReference>
<dbReference type="PANTHER" id="PTHR23303">
    <property type="entry name" value="CARBOXYPEPTIDASE REGULATORY REGION-CONTAINING"/>
    <property type="match status" value="1"/>
</dbReference>
<evidence type="ECO:0000313" key="18">
    <source>
        <dbReference type="Proteomes" id="UP001327560"/>
    </source>
</evidence>
<reference evidence="17 18" key="1">
    <citation type="submission" date="2023-10" db="EMBL/GenBank/DDBJ databases">
        <title>Chromosome-scale genome assembly provides insights into flower coloration mechanisms of Canna indica.</title>
        <authorList>
            <person name="Li C."/>
        </authorList>
    </citation>
    <scope>NUCLEOTIDE SEQUENCE [LARGE SCALE GENOMIC DNA]</scope>
    <source>
        <tissue evidence="17">Flower</tissue>
    </source>
</reference>
<evidence type="ECO:0000259" key="11">
    <source>
        <dbReference type="Pfam" id="PF23141"/>
    </source>
</evidence>
<evidence type="ECO:0000256" key="3">
    <source>
        <dbReference type="ARBA" id="ARBA00022729"/>
    </source>
</evidence>
<evidence type="ECO:0000259" key="13">
    <source>
        <dbReference type="Pfam" id="PF23194"/>
    </source>
</evidence>
<feature type="domain" description="NOMO seventh transthyretin-like" evidence="11">
    <location>
        <begin position="590"/>
        <end position="662"/>
    </location>
</feature>
<dbReference type="InterPro" id="IPR055576">
    <property type="entry name" value="DUF7152"/>
</dbReference>
<evidence type="ECO:0000259" key="14">
    <source>
        <dbReference type="Pfam" id="PF23196"/>
    </source>
</evidence>
<evidence type="ECO:0000259" key="16">
    <source>
        <dbReference type="Pfam" id="PF23662"/>
    </source>
</evidence>
<dbReference type="Proteomes" id="UP001327560">
    <property type="component" value="Chromosome 6"/>
</dbReference>
<dbReference type="Pfam" id="PF23196">
    <property type="entry name" value="NOMO_6th"/>
    <property type="match status" value="1"/>
</dbReference>
<comment type="subcellular location">
    <subcellularLocation>
        <location evidence="1">Endoplasmic reticulum membrane</location>
        <topology evidence="1">Single-pass type I membrane protein</topology>
    </subcellularLocation>
</comment>
<dbReference type="Pfam" id="PF23662">
    <property type="entry name" value="DUF7152"/>
    <property type="match status" value="1"/>
</dbReference>
<dbReference type="Pfam" id="PF23193">
    <property type="entry name" value="NOMO_3rd"/>
    <property type="match status" value="1"/>
</dbReference>
<dbReference type="Pfam" id="PF22902">
    <property type="entry name" value="NOMO1-like_9th"/>
    <property type="match status" value="1"/>
</dbReference>
<sequence>MAIGSLVFVGLITAFFSSPAAADAIHGCGGFVEASSSLVKSRKASETKLDYSHIRVELCTVDGLVKEWTQCAPNGYYFIPVYDKGSFILRVKGPDGWSWKPDNVPVTVNEGGCNSNEDINFLFTGFKLSGRVVGAVGGESCSTKDGGPSGVKVELLSLGDDPIASSLTSETGAYSFTNILPGKYRLHASHPTLKVEVKGSSEVNLGFGNAVIDDIFFVPGYDLHGFVVAQGNPIVGVHIYLYSDDVLAVHCPKGSGDGPRQKSALCHAISDAEGKFLFRSLPCGVYELVPYYKGENTIFDVSPSSMVVRIEHHNTKVSQKFQITGFSIGGRVIDDHGAGVDSAKIMVDGQLRAITDGQGYYKLDQVTSRQYSVSVLKDHYKFNKLENYLVLPNMAKIDDIKASYYDICGVVQTISPNSKAMVTLTHGPENVKPQKKLIAEDGSFCFEVPPGEYRLSALALDSDNSGLLFSPSYVDVKVNSPLLNVEFFQAQVNIHGNVLCKERCNPDISVSLVSILGDSTQEKETIALKHESCDFTFTKVFPGKYLIEVKHIPSLTLLGEDSWCWNENIINLDVGTEDMTGIVFVQRGYWITLVSTHDTDAYILLPDASRLDLKIKRGSQKICMENPGQHELYFVNSCISFGSSLLKFDSLDPTPIYLTGKKYLLKGEIHIDSNMVQDAVDLSEHIYVDVFKGDGTSDSISTMFSSDKSGERSMAVYEYSIWSNLGEELIFSPRDTRSGQDKKILFYPRQRQVSVAVDGCQASIPPIIGRVGLYIEGSVSPALDGVSIRVFAMENSNYVSLQKGDLAFETETGTDGSFEAGPMYDDISYKVEASKTGYHLKQVGPSSFTCEKLSQIVVHIHDGREDGELFPSVLLSLSGEDGYRNNSVSSAGGSFSFVDLFPGSFYLRPLLKEYSFSPAAVAVELGSGESKVVSFLARRVAYSAMGTVSLLSGLPKEGVYVEARSETKGYYEEAATDNFGNFRLRGLLPDTTYIVKVVAKDYLGAKALERASPESVAVVVGTEDIRGLEFVVFEQPDITILSGHVEGNNIEALQPHLSVEIRSAIDPSKIESVFPLPLSCYFEVRDLPQGKHLVQLRSGLPSNSHKFQSEILEVDLEKQPQVHVGPLRYKVKEDGHKQEPTPAPVFPLIAGVSVIALFISIPRLKDLYQIVETKIPLGTSTVSVKKEPRKQVLKRRMH</sequence>
<dbReference type="InterPro" id="IPR013784">
    <property type="entry name" value="Carb-bd-like_fold"/>
</dbReference>
<dbReference type="GO" id="GO:0030246">
    <property type="term" value="F:carbohydrate binding"/>
    <property type="evidence" value="ECO:0007669"/>
    <property type="project" value="InterPro"/>
</dbReference>
<dbReference type="InterPro" id="IPR013783">
    <property type="entry name" value="Ig-like_fold"/>
</dbReference>
<dbReference type="Pfam" id="PF23141">
    <property type="entry name" value="Ig_NOMO"/>
    <property type="match status" value="1"/>
</dbReference>
<dbReference type="InterPro" id="IPR056319">
    <property type="entry name" value="NOMO_7th"/>
</dbReference>
<dbReference type="Gene3D" id="2.60.40.1120">
    <property type="entry name" value="Carboxypeptidase-like, regulatory domain"/>
    <property type="match status" value="1"/>
</dbReference>
<feature type="domain" description="NOMO third transthyretin-like" evidence="12">
    <location>
        <begin position="260"/>
        <end position="323"/>
    </location>
</feature>
<evidence type="ECO:0000256" key="5">
    <source>
        <dbReference type="ARBA" id="ARBA00022989"/>
    </source>
</evidence>
<dbReference type="GO" id="GO:0005789">
    <property type="term" value="C:endoplasmic reticulum membrane"/>
    <property type="evidence" value="ECO:0007669"/>
    <property type="project" value="UniProtKB-SubCell"/>
</dbReference>
<dbReference type="InterPro" id="IPR051417">
    <property type="entry name" value="SDr/BOS_complex"/>
</dbReference>
<feature type="domain" description="NOMO sixth transthyretin-like" evidence="14">
    <location>
        <begin position="494"/>
        <end position="568"/>
    </location>
</feature>
<dbReference type="InterPro" id="IPR056188">
    <property type="entry name" value="NOMO_6th"/>
</dbReference>
<evidence type="ECO:0000313" key="17">
    <source>
        <dbReference type="EMBL" id="WOL10268.1"/>
    </source>
</evidence>
<evidence type="ECO:0000256" key="6">
    <source>
        <dbReference type="ARBA" id="ARBA00023136"/>
    </source>
</evidence>
<dbReference type="SUPFAM" id="SSF49452">
    <property type="entry name" value="Starch-binding domain-like"/>
    <property type="match status" value="1"/>
</dbReference>
<evidence type="ECO:0000256" key="1">
    <source>
        <dbReference type="ARBA" id="ARBA00004115"/>
    </source>
</evidence>
<dbReference type="PANTHER" id="PTHR23303:SF14">
    <property type="entry name" value="BOS COMPLEX SUBUNIT NOMO1-RELATED"/>
    <property type="match status" value="1"/>
</dbReference>
<dbReference type="Pfam" id="PF22898">
    <property type="entry name" value="NOMO1-like_1st"/>
    <property type="match status" value="1"/>
</dbReference>
<dbReference type="InterPro" id="IPR055073">
    <property type="entry name" value="NOMO1-like_9th"/>
</dbReference>
<name>A0AAQ3KNR6_9LILI</name>
<dbReference type="SUPFAM" id="SSF117074">
    <property type="entry name" value="Hypothetical protein PA1324"/>
    <property type="match status" value="1"/>
</dbReference>
<keyword evidence="4" id="KW-0256">Endoplasmic reticulum</keyword>
<dbReference type="InterPro" id="IPR055074">
    <property type="entry name" value="NOMO1-3_2nd"/>
</dbReference>
<dbReference type="Pfam" id="PF23194">
    <property type="entry name" value="NOMO_5th"/>
    <property type="match status" value="1"/>
</dbReference>
<dbReference type="InterPro" id="IPR056187">
    <property type="entry name" value="NOMO_8th"/>
</dbReference>
<keyword evidence="3 7" id="KW-0732">Signal</keyword>
<dbReference type="SUPFAM" id="SSF49478">
    <property type="entry name" value="Cna protein B-type domain"/>
    <property type="match status" value="2"/>
</dbReference>
<evidence type="ECO:0000256" key="4">
    <source>
        <dbReference type="ARBA" id="ARBA00022824"/>
    </source>
</evidence>
<keyword evidence="5" id="KW-1133">Transmembrane helix</keyword>
<feature type="domain" description="NOMO eighth prealbumin-like" evidence="15">
    <location>
        <begin position="664"/>
        <end position="770"/>
    </location>
</feature>
<feature type="domain" description="DUF7152" evidence="16">
    <location>
        <begin position="1038"/>
        <end position="1135"/>
    </location>
</feature>
<dbReference type="InterPro" id="IPR055075">
    <property type="entry name" value="NOMO-like_N"/>
</dbReference>
<dbReference type="Pfam" id="PF23660">
    <property type="entry name" value="NOMO_8th"/>
    <property type="match status" value="1"/>
</dbReference>
<feature type="domain" description="NOMO-like ninth beta-sandwich" evidence="9">
    <location>
        <begin position="772"/>
        <end position="844"/>
    </location>
</feature>
<dbReference type="SUPFAM" id="SSF49464">
    <property type="entry name" value="Carboxypeptidase regulatory domain-like"/>
    <property type="match status" value="1"/>
</dbReference>
<feature type="chain" id="PRO_5042825930" evidence="7">
    <location>
        <begin position="23"/>
        <end position="1198"/>
    </location>
</feature>
<keyword evidence="18" id="KW-1185">Reference proteome</keyword>
<feature type="signal peptide" evidence="7">
    <location>
        <begin position="1"/>
        <end position="22"/>
    </location>
</feature>
<dbReference type="FunFam" id="2.60.40.10:FF:001746">
    <property type="entry name" value="Carbohydrate-binding-like fold"/>
    <property type="match status" value="1"/>
</dbReference>
<dbReference type="EMBL" id="CP136895">
    <property type="protein sequence ID" value="WOL10268.1"/>
    <property type="molecule type" value="Genomic_DNA"/>
</dbReference>
<evidence type="ECO:0000259" key="15">
    <source>
        <dbReference type="Pfam" id="PF23660"/>
    </source>
</evidence>
<protein>
    <submittedName>
        <fullName evidence="17">Nodal modulator 1</fullName>
    </submittedName>
</protein>
<feature type="domain" description="NOMO fifth transthyretin-like" evidence="13">
    <location>
        <begin position="407"/>
        <end position="487"/>
    </location>
</feature>
<dbReference type="Pfam" id="PF22904">
    <property type="entry name" value="NOMO1-like_2nd"/>
    <property type="match status" value="1"/>
</dbReference>
<evidence type="ECO:0000259" key="8">
    <source>
        <dbReference type="Pfam" id="PF22898"/>
    </source>
</evidence>
<dbReference type="InterPro" id="IPR008969">
    <property type="entry name" value="CarboxyPept-like_regulatory"/>
</dbReference>
<accession>A0AAQ3KNR6</accession>
<feature type="domain" description="NOMO-like N-terminal beta-sandwich" evidence="8">
    <location>
        <begin position="43"/>
        <end position="121"/>
    </location>
</feature>
<keyword evidence="6" id="KW-0472">Membrane</keyword>
<evidence type="ECO:0000256" key="7">
    <source>
        <dbReference type="SAM" id="SignalP"/>
    </source>
</evidence>
<keyword evidence="2" id="KW-0812">Transmembrane</keyword>
<dbReference type="AlphaFoldDB" id="A0AAQ3KNR6"/>
<feature type="domain" description="NOMO second beta-sandwich" evidence="10">
    <location>
        <begin position="123"/>
        <end position="216"/>
    </location>
</feature>
<evidence type="ECO:0000259" key="12">
    <source>
        <dbReference type="Pfam" id="PF23193"/>
    </source>
</evidence>
<gene>
    <name evidence="17" type="ORF">Cni_G19022</name>
</gene>
<proteinExistence type="predicted"/>
<evidence type="ECO:0000259" key="10">
    <source>
        <dbReference type="Pfam" id="PF22904"/>
    </source>
</evidence>